<dbReference type="SUPFAM" id="SSF52317">
    <property type="entry name" value="Class I glutamine amidotransferase-like"/>
    <property type="match status" value="1"/>
</dbReference>
<dbReference type="PANTHER" id="PTHR40469:SF2">
    <property type="entry name" value="GALACTOSE-BINDING DOMAIN-LIKE SUPERFAMILY PROTEIN"/>
    <property type="match status" value="1"/>
</dbReference>
<proteinExistence type="predicted"/>
<dbReference type="GO" id="GO:0009055">
    <property type="term" value="F:electron transfer activity"/>
    <property type="evidence" value="ECO:0007669"/>
    <property type="project" value="InterPro"/>
</dbReference>
<comment type="PTM">
    <text evidence="7">Binds 1 heme c group covalently per subunit.</text>
</comment>
<keyword evidence="6 7" id="KW-0408">Iron</keyword>
<dbReference type="OrthoDB" id="9816308at2"/>
<dbReference type="InterPro" id="IPR012938">
    <property type="entry name" value="Glc/Sorbosone_DH"/>
</dbReference>
<dbReference type="SMART" id="SM00089">
    <property type="entry name" value="PKD"/>
    <property type="match status" value="1"/>
</dbReference>
<feature type="binding site" description="covalent" evidence="7">
    <location>
        <position position="935"/>
    </location>
    <ligand>
        <name>heme c</name>
        <dbReference type="ChEBI" id="CHEBI:61717"/>
    </ligand>
</feature>
<dbReference type="Pfam" id="PF07995">
    <property type="entry name" value="GSDH"/>
    <property type="match status" value="1"/>
</dbReference>
<accession>A0A369QNU4</accession>
<name>A0A369QNU4_9BACT</name>
<dbReference type="InterPro" id="IPR022409">
    <property type="entry name" value="PKD/Chitinase_dom"/>
</dbReference>
<feature type="signal peptide" evidence="8">
    <location>
        <begin position="1"/>
        <end position="25"/>
    </location>
</feature>
<protein>
    <submittedName>
        <fullName evidence="11">Cytochrome c-551</fullName>
    </submittedName>
</protein>
<dbReference type="CDD" id="cd04084">
    <property type="entry name" value="CBM6_xylanase-like"/>
    <property type="match status" value="1"/>
</dbReference>
<evidence type="ECO:0000259" key="10">
    <source>
        <dbReference type="PROSITE" id="PS51007"/>
    </source>
</evidence>
<gene>
    <name evidence="11" type="ORF">AHMF7616_03568</name>
</gene>
<evidence type="ECO:0000256" key="8">
    <source>
        <dbReference type="SAM" id="SignalP"/>
    </source>
</evidence>
<dbReference type="InterPro" id="IPR035986">
    <property type="entry name" value="PKD_dom_sf"/>
</dbReference>
<dbReference type="SMART" id="SM00606">
    <property type="entry name" value="CBD_IV"/>
    <property type="match status" value="1"/>
</dbReference>
<dbReference type="RefSeq" id="WP_115374027.1">
    <property type="nucleotide sequence ID" value="NZ_QASA01000001.1"/>
</dbReference>
<feature type="domain" description="PKD" evidence="9">
    <location>
        <begin position="720"/>
        <end position="803"/>
    </location>
</feature>
<dbReference type="Gene3D" id="1.10.760.10">
    <property type="entry name" value="Cytochrome c-like domain"/>
    <property type="match status" value="1"/>
</dbReference>
<dbReference type="EMBL" id="QASA01000001">
    <property type="protein sequence ID" value="RDC64946.1"/>
    <property type="molecule type" value="Genomic_DNA"/>
</dbReference>
<keyword evidence="2 7" id="KW-0349">Heme</keyword>
<dbReference type="Gene3D" id="2.120.10.30">
    <property type="entry name" value="TolB, C-terminal domain"/>
    <property type="match status" value="1"/>
</dbReference>
<keyword evidence="4 8" id="KW-0732">Signal</keyword>
<sequence length="1135" mass="125581">MFTKKTTFKIWLSFCCLLSAGSVFYSCKTTNGVEPNNAAKPQTPRILVFSKTKGFYHNSIPEGTAAIQKMGRDNNIRVDTTKNAAYFTEDSLKNYRAVIFMSTTQDVLNNEQQVAFERYIQAGGGYAGVHAAADTEYEWPWYGKLVGGWFLSHPGNPNVRAGAIDVVDATSPMMAGIPARWERTDEWYDYKSVSSNIKVLAKLDESTYGNVGKMGRNHLIAWYQEFDGGRSFYTGGGHTKESFSEPLFVNHLWAGIQYAIGDGKPLDYSKSYSIVTPEENRFTRSILANDLNEPMELTVTPDGRVYYVERTGKFSVYDPKTKKNTVVREFPVFTDEGNGLLGITFDPDFAQNHWLYFFHTPVPKDKTKLKQHVSRFTLTDQGLDLASEKVLLEIPIDLESSAHTGGSLTFDRKKDLFISVGDNTVPFKSDGFAPIDEILGRHTFDAQRSAGNPNDLRGKILRIHPLADGTYTIPEGNLFPKGTPGTRPEIYTMGCRNPYRISVDPATSIVYWGEIGPDSGKDSLAVFGPRGYDEFNQAKKAGNYGWPYFVGDSKPYRDYDFATKKSGDFFNVNAPVNNSPNNTGAKTLPPATKAMVWYPYNASKEFPILGTGGRSAMAGPVYHFDPNLNSAGKLPQFYDKGLFVYDWMRNWVMVIRLDKDNNFERMEPFLPGTGDFKRPVDMELGPDGALYVLEYGSVYGIDNDDARVVKIEFNGGNRAPLAVAGTRDSVGVAPLKVAFYSRGTKDLDEDDKITYEWLFDGKTVGSTERNPTYTYTQNGVYQAIMRVKDKAGLTNADTVQIKVGNTLPEVAINLPGNQSFYWDNNPVKYAVKISDKEDQKVDPKNIKVFFDYMAQPPKNQPQMGHQILTTVETNTLGKSLIAGSDCKACHQIEKKSVGPAFVLVARRYKGQSGAVDKLATKIINGGGGNWGEHAMSAHPQLSKSDASEMVKYILSLGDVKKEKANLPLQGALAFKEHNPKEAKGMYTLLAAYTDKGGNAVGPLTNSAVITFRSPKLSAVDADEIFQIDRWGNSLGDASNGSYLLFKGIDLTNIKELSYRLAPKGQGARLEVHLDSPGGPVVSSAECQSTESGDKKINITAPVKPTTGRHDLYFVVAKDTQPDKNLLALESIEFKK</sequence>
<dbReference type="InterPro" id="IPR005084">
    <property type="entry name" value="CBM6"/>
</dbReference>
<dbReference type="Pfam" id="PF18911">
    <property type="entry name" value="PKD_4"/>
    <property type="match status" value="1"/>
</dbReference>
<feature type="domain" description="Cytochrome c" evidence="10">
    <location>
        <begin position="872"/>
        <end position="957"/>
    </location>
</feature>
<feature type="binding site" description="covalent" evidence="7">
    <location>
        <position position="886"/>
    </location>
    <ligand>
        <name>heme c</name>
        <dbReference type="ChEBI" id="CHEBI:61717"/>
    </ligand>
</feature>
<dbReference type="InterPro" id="IPR008979">
    <property type="entry name" value="Galactose-bd-like_sf"/>
</dbReference>
<dbReference type="InterPro" id="IPR006584">
    <property type="entry name" value="Cellulose-bd_IV"/>
</dbReference>
<dbReference type="GO" id="GO:0030246">
    <property type="term" value="F:carbohydrate binding"/>
    <property type="evidence" value="ECO:0007669"/>
    <property type="project" value="InterPro"/>
</dbReference>
<dbReference type="SUPFAM" id="SSF50952">
    <property type="entry name" value="Soluble quinoprotein glucose dehydrogenase"/>
    <property type="match status" value="1"/>
</dbReference>
<evidence type="ECO:0000313" key="11">
    <source>
        <dbReference type="EMBL" id="RDC64946.1"/>
    </source>
</evidence>
<dbReference type="GO" id="GO:0005506">
    <property type="term" value="F:iron ion binding"/>
    <property type="evidence" value="ECO:0007669"/>
    <property type="project" value="InterPro"/>
</dbReference>
<dbReference type="SUPFAM" id="SSF49785">
    <property type="entry name" value="Galactose-binding domain-like"/>
    <property type="match status" value="1"/>
</dbReference>
<keyword evidence="1" id="KW-0813">Transport</keyword>
<evidence type="ECO:0000259" key="9">
    <source>
        <dbReference type="PROSITE" id="PS50093"/>
    </source>
</evidence>
<dbReference type="InterPro" id="IPR013783">
    <property type="entry name" value="Ig-like_fold"/>
</dbReference>
<evidence type="ECO:0000256" key="5">
    <source>
        <dbReference type="ARBA" id="ARBA00022982"/>
    </source>
</evidence>
<dbReference type="InterPro" id="IPR002324">
    <property type="entry name" value="Cyt_c_ID"/>
</dbReference>
<dbReference type="PROSITE" id="PS50093">
    <property type="entry name" value="PKD"/>
    <property type="match status" value="1"/>
</dbReference>
<dbReference type="PROSITE" id="PS51257">
    <property type="entry name" value="PROKAR_LIPOPROTEIN"/>
    <property type="match status" value="1"/>
</dbReference>
<dbReference type="Pfam" id="PF00034">
    <property type="entry name" value="Cytochrom_C"/>
    <property type="match status" value="1"/>
</dbReference>
<dbReference type="Proteomes" id="UP000253919">
    <property type="component" value="Unassembled WGS sequence"/>
</dbReference>
<dbReference type="SUPFAM" id="SSF46626">
    <property type="entry name" value="Cytochrome c"/>
    <property type="match status" value="1"/>
</dbReference>
<reference evidence="11 12" key="1">
    <citation type="submission" date="2018-04" db="EMBL/GenBank/DDBJ databases">
        <title>Adhaeribacter sp. HMF7616 genome sequencing and assembly.</title>
        <authorList>
            <person name="Kang H."/>
            <person name="Kang J."/>
            <person name="Cha I."/>
            <person name="Kim H."/>
            <person name="Joh K."/>
        </authorList>
    </citation>
    <scope>NUCLEOTIDE SEQUENCE [LARGE SCALE GENOMIC DNA]</scope>
    <source>
        <strain evidence="11 12">HMF7616</strain>
    </source>
</reference>
<dbReference type="Gene3D" id="3.40.50.880">
    <property type="match status" value="1"/>
</dbReference>
<dbReference type="PROSITE" id="PS51007">
    <property type="entry name" value="CYTC"/>
    <property type="match status" value="1"/>
</dbReference>
<dbReference type="PANTHER" id="PTHR40469">
    <property type="entry name" value="SECRETED GLYCOSYL HYDROLASE"/>
    <property type="match status" value="1"/>
</dbReference>
<evidence type="ECO:0000313" key="12">
    <source>
        <dbReference type="Proteomes" id="UP000253919"/>
    </source>
</evidence>
<dbReference type="Gene3D" id="2.60.40.10">
    <property type="entry name" value="Immunoglobulins"/>
    <property type="match status" value="1"/>
</dbReference>
<dbReference type="AlphaFoldDB" id="A0A369QNU4"/>
<evidence type="ECO:0000256" key="7">
    <source>
        <dbReference type="PIRSR" id="PIRSR602324-1"/>
    </source>
</evidence>
<dbReference type="CDD" id="cd00146">
    <property type="entry name" value="PKD"/>
    <property type="match status" value="1"/>
</dbReference>
<dbReference type="Pfam" id="PF06283">
    <property type="entry name" value="ThuA"/>
    <property type="match status" value="1"/>
</dbReference>
<dbReference type="PRINTS" id="PR00606">
    <property type="entry name" value="CYTCHROMECID"/>
</dbReference>
<dbReference type="SUPFAM" id="SSF49299">
    <property type="entry name" value="PKD domain"/>
    <property type="match status" value="1"/>
</dbReference>
<evidence type="ECO:0000256" key="4">
    <source>
        <dbReference type="ARBA" id="ARBA00022729"/>
    </source>
</evidence>
<dbReference type="InterPro" id="IPR011042">
    <property type="entry name" value="6-blade_b-propeller_TolB-like"/>
</dbReference>
<dbReference type="InterPro" id="IPR029062">
    <property type="entry name" value="Class_I_gatase-like"/>
</dbReference>
<keyword evidence="5" id="KW-0249">Electron transport</keyword>
<dbReference type="InterPro" id="IPR029010">
    <property type="entry name" value="ThuA-like"/>
</dbReference>
<feature type="binding site" description="covalent" evidence="7">
    <location>
        <position position="890"/>
    </location>
    <ligand>
        <name>heme c</name>
        <dbReference type="ChEBI" id="CHEBI:61717"/>
    </ligand>
</feature>
<evidence type="ECO:0000256" key="3">
    <source>
        <dbReference type="ARBA" id="ARBA00022723"/>
    </source>
</evidence>
<feature type="chain" id="PRO_5017058329" evidence="8">
    <location>
        <begin position="26"/>
        <end position="1135"/>
    </location>
</feature>
<keyword evidence="12" id="KW-1185">Reference proteome</keyword>
<dbReference type="GO" id="GO:0020037">
    <property type="term" value="F:heme binding"/>
    <property type="evidence" value="ECO:0007669"/>
    <property type="project" value="InterPro"/>
</dbReference>
<organism evidence="11 12">
    <name type="scientific">Adhaeribacter pallidiroseus</name>
    <dbReference type="NCBI Taxonomy" id="2072847"/>
    <lineage>
        <taxon>Bacteria</taxon>
        <taxon>Pseudomonadati</taxon>
        <taxon>Bacteroidota</taxon>
        <taxon>Cytophagia</taxon>
        <taxon>Cytophagales</taxon>
        <taxon>Hymenobacteraceae</taxon>
        <taxon>Adhaeribacter</taxon>
    </lineage>
</organism>
<evidence type="ECO:0000256" key="6">
    <source>
        <dbReference type="ARBA" id="ARBA00023004"/>
    </source>
</evidence>
<dbReference type="InterPro" id="IPR000601">
    <property type="entry name" value="PKD_dom"/>
</dbReference>
<dbReference type="InterPro" id="IPR036909">
    <property type="entry name" value="Cyt_c-like_dom_sf"/>
</dbReference>
<dbReference type="InterPro" id="IPR009056">
    <property type="entry name" value="Cyt_c-like_dom"/>
</dbReference>
<evidence type="ECO:0000256" key="1">
    <source>
        <dbReference type="ARBA" id="ARBA00022448"/>
    </source>
</evidence>
<comment type="caution">
    <text evidence="11">The sequence shown here is derived from an EMBL/GenBank/DDBJ whole genome shotgun (WGS) entry which is preliminary data.</text>
</comment>
<keyword evidence="3 7" id="KW-0479">Metal-binding</keyword>
<dbReference type="InterPro" id="IPR011041">
    <property type="entry name" value="Quinoprot_gluc/sorb_DH_b-prop"/>
</dbReference>
<dbReference type="Pfam" id="PF03422">
    <property type="entry name" value="CBM_6"/>
    <property type="match status" value="1"/>
</dbReference>
<dbReference type="Gene3D" id="2.60.120.260">
    <property type="entry name" value="Galactose-binding domain-like"/>
    <property type="match status" value="1"/>
</dbReference>
<evidence type="ECO:0000256" key="2">
    <source>
        <dbReference type="ARBA" id="ARBA00022617"/>
    </source>
</evidence>